<dbReference type="AlphaFoldDB" id="X1MCM7"/>
<evidence type="ECO:0000256" key="2">
    <source>
        <dbReference type="ARBA" id="ARBA00008766"/>
    </source>
</evidence>
<reference evidence="7" key="1">
    <citation type="journal article" date="2014" name="Front. Microbiol.">
        <title>High frequency of phylogenetically diverse reductive dehalogenase-homologous genes in deep subseafloor sedimentary metagenomes.</title>
        <authorList>
            <person name="Kawai M."/>
            <person name="Futagami T."/>
            <person name="Toyoda A."/>
            <person name="Takaki Y."/>
            <person name="Nishi S."/>
            <person name="Hori S."/>
            <person name="Arai W."/>
            <person name="Tsubouchi T."/>
            <person name="Morono Y."/>
            <person name="Uchiyama I."/>
            <person name="Ito T."/>
            <person name="Fujiyama A."/>
            <person name="Inagaki F."/>
            <person name="Takami H."/>
        </authorList>
    </citation>
    <scope>NUCLEOTIDE SEQUENCE</scope>
    <source>
        <strain evidence="7">Expedition CK06-06</strain>
    </source>
</reference>
<comment type="similarity">
    <text evidence="2">Belongs to the peptidase M24B family.</text>
</comment>
<dbReference type="Gene3D" id="3.40.350.10">
    <property type="entry name" value="Creatinase/prolidase N-terminal domain"/>
    <property type="match status" value="1"/>
</dbReference>
<dbReference type="GO" id="GO:0006508">
    <property type="term" value="P:proteolysis"/>
    <property type="evidence" value="ECO:0007669"/>
    <property type="project" value="TreeGrafter"/>
</dbReference>
<comment type="caution">
    <text evidence="7">The sequence shown here is derived from an EMBL/GenBank/DDBJ whole genome shotgun (WGS) entry which is preliminary data.</text>
</comment>
<keyword evidence="5" id="KW-0464">Manganese</keyword>
<feature type="non-terminal residue" evidence="7">
    <location>
        <position position="277"/>
    </location>
</feature>
<evidence type="ECO:0000256" key="5">
    <source>
        <dbReference type="ARBA" id="ARBA00023211"/>
    </source>
</evidence>
<dbReference type="PANTHER" id="PTHR43226:SF4">
    <property type="entry name" value="XAA-PRO AMINOPEPTIDASE 3"/>
    <property type="match status" value="1"/>
</dbReference>
<dbReference type="EMBL" id="BARV01019265">
    <property type="protein sequence ID" value="GAI29023.1"/>
    <property type="molecule type" value="Genomic_DNA"/>
</dbReference>
<dbReference type="Pfam" id="PF00557">
    <property type="entry name" value="Peptidase_M24"/>
    <property type="match status" value="1"/>
</dbReference>
<keyword evidence="4" id="KW-0378">Hydrolase</keyword>
<proteinExistence type="inferred from homology"/>
<evidence type="ECO:0000313" key="7">
    <source>
        <dbReference type="EMBL" id="GAI29023.1"/>
    </source>
</evidence>
<dbReference type="InterPro" id="IPR052433">
    <property type="entry name" value="X-Pro_dipept-like"/>
</dbReference>
<evidence type="ECO:0000256" key="1">
    <source>
        <dbReference type="ARBA" id="ARBA00001936"/>
    </source>
</evidence>
<dbReference type="InterPro" id="IPR000994">
    <property type="entry name" value="Pept_M24"/>
</dbReference>
<feature type="non-terminal residue" evidence="7">
    <location>
        <position position="1"/>
    </location>
</feature>
<evidence type="ECO:0000259" key="6">
    <source>
        <dbReference type="Pfam" id="PF00557"/>
    </source>
</evidence>
<keyword evidence="3" id="KW-0479">Metal-binding</keyword>
<gene>
    <name evidence="7" type="ORF">S06H3_32399</name>
</gene>
<dbReference type="GO" id="GO:0046872">
    <property type="term" value="F:metal ion binding"/>
    <property type="evidence" value="ECO:0007669"/>
    <property type="project" value="UniProtKB-KW"/>
</dbReference>
<accession>X1MCM7</accession>
<dbReference type="SUPFAM" id="SSF55920">
    <property type="entry name" value="Creatinase/aminopeptidase"/>
    <property type="match status" value="1"/>
</dbReference>
<sequence>IFGADEAFPINQLSDLLPKYLKGTKTIYLNPRDKELKEKIISFLEESNIDPMPEFKDPTPFIHEMRLFKDPFEIKQLQKAIDITCESHIEAYKAAKPGMYEYEIEAIIEYIYRKNGAKRPGFSSIVGSGPNSTILHYEENNRKMKEGDLLLMDIGAEWERYTADVTRTIPVSGKFTKEQREIYELVLEAQEEAIKEMIPGKGVQEAHNRASEVIVNGLYKLGLMTDKNSEWQKKFYILYNNSHWLGLDVHDVGKYGREKGTGRPLKSGMVLTIEPGI</sequence>
<organism evidence="7">
    <name type="scientific">marine sediment metagenome</name>
    <dbReference type="NCBI Taxonomy" id="412755"/>
    <lineage>
        <taxon>unclassified sequences</taxon>
        <taxon>metagenomes</taxon>
        <taxon>ecological metagenomes</taxon>
    </lineage>
</organism>
<evidence type="ECO:0000256" key="3">
    <source>
        <dbReference type="ARBA" id="ARBA00022723"/>
    </source>
</evidence>
<dbReference type="GO" id="GO:0004177">
    <property type="term" value="F:aminopeptidase activity"/>
    <property type="evidence" value="ECO:0007669"/>
    <property type="project" value="TreeGrafter"/>
</dbReference>
<comment type="cofactor">
    <cofactor evidence="1">
        <name>Mn(2+)</name>
        <dbReference type="ChEBI" id="CHEBI:29035"/>
    </cofactor>
</comment>
<dbReference type="PANTHER" id="PTHR43226">
    <property type="entry name" value="XAA-PRO AMINOPEPTIDASE 3"/>
    <property type="match status" value="1"/>
</dbReference>
<dbReference type="SUPFAM" id="SSF53092">
    <property type="entry name" value="Creatinase/prolidase N-terminal domain"/>
    <property type="match status" value="1"/>
</dbReference>
<name>X1MCM7_9ZZZZ</name>
<dbReference type="InterPro" id="IPR029149">
    <property type="entry name" value="Creatin/AminoP/Spt16_N"/>
</dbReference>
<protein>
    <recommendedName>
        <fullName evidence="6">Peptidase M24 domain-containing protein</fullName>
    </recommendedName>
</protein>
<dbReference type="InterPro" id="IPR036005">
    <property type="entry name" value="Creatinase/aminopeptidase-like"/>
</dbReference>
<dbReference type="Gene3D" id="3.90.230.10">
    <property type="entry name" value="Creatinase/methionine aminopeptidase superfamily"/>
    <property type="match status" value="1"/>
</dbReference>
<dbReference type="GO" id="GO:0005829">
    <property type="term" value="C:cytosol"/>
    <property type="evidence" value="ECO:0007669"/>
    <property type="project" value="TreeGrafter"/>
</dbReference>
<feature type="domain" description="Peptidase M24" evidence="6">
    <location>
        <begin position="76"/>
        <end position="277"/>
    </location>
</feature>
<evidence type="ECO:0000256" key="4">
    <source>
        <dbReference type="ARBA" id="ARBA00022801"/>
    </source>
</evidence>